<evidence type="ECO:0000256" key="1">
    <source>
        <dbReference type="SAM" id="MobiDB-lite"/>
    </source>
</evidence>
<evidence type="ECO:0000313" key="2">
    <source>
        <dbReference type="EMBL" id="JAG36152.1"/>
    </source>
</evidence>
<feature type="compositionally biased region" description="Low complexity" evidence="1">
    <location>
        <begin position="150"/>
        <end position="159"/>
    </location>
</feature>
<reference evidence="2" key="2">
    <citation type="submission" date="2014-07" db="EMBL/GenBank/DDBJ databases">
        <authorList>
            <person name="Hull J."/>
        </authorList>
    </citation>
    <scope>NUCLEOTIDE SEQUENCE</scope>
</reference>
<proteinExistence type="predicted"/>
<feature type="region of interest" description="Disordered" evidence="1">
    <location>
        <begin position="127"/>
        <end position="160"/>
    </location>
</feature>
<protein>
    <submittedName>
        <fullName evidence="2">Phosphoacetylglucosamine mutase</fullName>
    </submittedName>
</protein>
<feature type="compositionally biased region" description="Polar residues" evidence="1">
    <location>
        <begin position="17"/>
        <end position="26"/>
    </location>
</feature>
<feature type="non-terminal residue" evidence="2">
    <location>
        <position position="1"/>
    </location>
</feature>
<feature type="region of interest" description="Disordered" evidence="1">
    <location>
        <begin position="1"/>
        <end position="75"/>
    </location>
</feature>
<organism evidence="2">
    <name type="scientific">Lygus hesperus</name>
    <name type="common">Western plant bug</name>
    <dbReference type="NCBI Taxonomy" id="30085"/>
    <lineage>
        <taxon>Eukaryota</taxon>
        <taxon>Metazoa</taxon>
        <taxon>Ecdysozoa</taxon>
        <taxon>Arthropoda</taxon>
        <taxon>Hexapoda</taxon>
        <taxon>Insecta</taxon>
        <taxon>Pterygota</taxon>
        <taxon>Neoptera</taxon>
        <taxon>Paraneoptera</taxon>
        <taxon>Hemiptera</taxon>
        <taxon>Heteroptera</taxon>
        <taxon>Panheteroptera</taxon>
        <taxon>Cimicomorpha</taxon>
        <taxon>Miridae</taxon>
        <taxon>Mirini</taxon>
        <taxon>Lygus</taxon>
    </lineage>
</organism>
<gene>
    <name evidence="2" type="primary">AGM1</name>
    <name evidence="2" type="ORF">CM83_20483</name>
</gene>
<accession>A0A0A9YT18</accession>
<feature type="compositionally biased region" description="Basic and acidic residues" evidence="1">
    <location>
        <begin position="42"/>
        <end position="55"/>
    </location>
</feature>
<name>A0A0A9YT18_LYGHE</name>
<feature type="compositionally biased region" description="Polar residues" evidence="1">
    <location>
        <begin position="135"/>
        <end position="149"/>
    </location>
</feature>
<dbReference type="AlphaFoldDB" id="A0A0A9YT18"/>
<feature type="region of interest" description="Disordered" evidence="1">
    <location>
        <begin position="301"/>
        <end position="330"/>
    </location>
</feature>
<reference evidence="2" key="1">
    <citation type="journal article" date="2014" name="PLoS ONE">
        <title>Transcriptome-Based Identification of ABC Transporters in the Western Tarnished Plant Bug Lygus hesperus.</title>
        <authorList>
            <person name="Hull J.J."/>
            <person name="Chaney K."/>
            <person name="Geib S.M."/>
            <person name="Fabrick J.A."/>
            <person name="Brent C.S."/>
            <person name="Walsh D."/>
            <person name="Lavine L.C."/>
        </authorList>
    </citation>
    <scope>NUCLEOTIDE SEQUENCE</scope>
</reference>
<sequence>KSRVIQTSESMERKKSSTNTANDRQQVVNPPVKPKVLKMKLFKHEAERPHAKNVENTRSPQKIPHSKVHSAVLHPPEPGAIDLLNDSLFTHQANSLTKKCFEEVDDSIAKGYNNEDPFPVIEIEPTSDEKKANSRIPTNPKFQTNESLKTTNNDADATTLNFSHSSTSAEYLEGSKKKTPQALTINSLTSQISSQQPKVAQQPAPMPSSTISEVLKKSSNNYSSRKIVPQALGPKCHKEVLLTSRIMELSSLESGSVPIYSSHCAERFLKETDYLDVIDDKGISRNQEATPVTNALHVPAHNRDDELLHHRKRSYSPESDDFDRFSPVFD</sequence>
<dbReference type="EMBL" id="GBHO01007452">
    <property type="protein sequence ID" value="JAG36152.1"/>
    <property type="molecule type" value="Transcribed_RNA"/>
</dbReference>